<evidence type="ECO:0000256" key="1">
    <source>
        <dbReference type="ARBA" id="ARBA00004903"/>
    </source>
</evidence>
<accession>A0ABQ7HVU8</accession>
<keyword evidence="6" id="KW-0560">Oxidoreductase</keyword>
<dbReference type="Proteomes" id="UP001516464">
    <property type="component" value="Unassembled WGS sequence"/>
</dbReference>
<dbReference type="PANTHER" id="PTHR48069">
    <property type="entry name" value="DIHYDROFOLATE REDUCTASE"/>
    <property type="match status" value="1"/>
</dbReference>
<dbReference type="InterPro" id="IPR024072">
    <property type="entry name" value="DHFR-like_dom_sf"/>
</dbReference>
<organism evidence="8 9">
    <name type="scientific">Astathelohania contejeani</name>
    <dbReference type="NCBI Taxonomy" id="164912"/>
    <lineage>
        <taxon>Eukaryota</taxon>
        <taxon>Fungi</taxon>
        <taxon>Fungi incertae sedis</taxon>
        <taxon>Microsporidia</taxon>
        <taxon>Astathelohaniidae</taxon>
        <taxon>Astathelohania</taxon>
    </lineage>
</organism>
<comment type="caution">
    <text evidence="8">The sequence shown here is derived from an EMBL/GenBank/DDBJ whole genome shotgun (WGS) entry which is preliminary data.</text>
</comment>
<evidence type="ECO:0000313" key="9">
    <source>
        <dbReference type="Proteomes" id="UP001516464"/>
    </source>
</evidence>
<keyword evidence="5" id="KW-0521">NADP</keyword>
<comment type="pathway">
    <text evidence="1">Cofactor biosynthesis; tetrahydrofolate biosynthesis; 5,6,7,8-tetrahydrofolate from 7,8-dihydrofolate: step 1/1.</text>
</comment>
<dbReference type="SUPFAM" id="SSF53597">
    <property type="entry name" value="Dihydrofolate reductase-like"/>
    <property type="match status" value="1"/>
</dbReference>
<evidence type="ECO:0000313" key="8">
    <source>
        <dbReference type="EMBL" id="KAF7679695.1"/>
    </source>
</evidence>
<keyword evidence="9" id="KW-1185">Reference proteome</keyword>
<dbReference type="EC" id="1.5.1.3" evidence="2"/>
<evidence type="ECO:0000256" key="4">
    <source>
        <dbReference type="ARBA" id="ARBA00022563"/>
    </source>
</evidence>
<evidence type="ECO:0000256" key="3">
    <source>
        <dbReference type="ARBA" id="ARBA00018886"/>
    </source>
</evidence>
<gene>
    <name evidence="8" type="primary">folA_0</name>
    <name evidence="8" type="ORF">TCON_2504</name>
</gene>
<dbReference type="PANTHER" id="PTHR48069:SF3">
    <property type="entry name" value="DIHYDROFOLATE REDUCTASE"/>
    <property type="match status" value="1"/>
</dbReference>
<reference evidence="8 9" key="1">
    <citation type="submission" date="2019-01" db="EMBL/GenBank/DDBJ databases">
        <title>Genomes sequencing and comparative genomics of infectious freshwater microsporidia, Cucumispora dikerogammari and Thelohania contejeani.</title>
        <authorList>
            <person name="Cormier A."/>
            <person name="Giraud I."/>
            <person name="Wattier R."/>
            <person name="Teixeira M."/>
            <person name="Grandjean F."/>
            <person name="Rigaud T."/>
            <person name="Cordaux R."/>
        </authorList>
    </citation>
    <scope>NUCLEOTIDE SEQUENCE [LARGE SCALE GENOMIC DNA]</scope>
    <source>
        <strain evidence="8">T1</strain>
        <tissue evidence="8">Spores</tissue>
    </source>
</reference>
<dbReference type="PROSITE" id="PS51330">
    <property type="entry name" value="DHFR_2"/>
    <property type="match status" value="1"/>
</dbReference>
<dbReference type="InterPro" id="IPR001796">
    <property type="entry name" value="DHFR_dom"/>
</dbReference>
<evidence type="ECO:0000259" key="7">
    <source>
        <dbReference type="PROSITE" id="PS51330"/>
    </source>
</evidence>
<proteinExistence type="predicted"/>
<dbReference type="InterPro" id="IPR012259">
    <property type="entry name" value="DHFR"/>
</dbReference>
<dbReference type="Gene3D" id="3.40.430.10">
    <property type="entry name" value="Dihydrofolate Reductase, subunit A"/>
    <property type="match status" value="1"/>
</dbReference>
<dbReference type="Pfam" id="PF00186">
    <property type="entry name" value="DHFR_1"/>
    <property type="match status" value="1"/>
</dbReference>
<feature type="domain" description="DHFR" evidence="7">
    <location>
        <begin position="12"/>
        <end position="193"/>
    </location>
</feature>
<dbReference type="CDD" id="cd00209">
    <property type="entry name" value="DHFR"/>
    <property type="match status" value="1"/>
</dbReference>
<keyword evidence="4" id="KW-0554">One-carbon metabolism</keyword>
<name>A0ABQ7HVU8_9MICR</name>
<evidence type="ECO:0000256" key="5">
    <source>
        <dbReference type="ARBA" id="ARBA00022857"/>
    </source>
</evidence>
<evidence type="ECO:0000256" key="6">
    <source>
        <dbReference type="ARBA" id="ARBA00023002"/>
    </source>
</evidence>
<dbReference type="EMBL" id="SBIQ01000334">
    <property type="protein sequence ID" value="KAF7679695.1"/>
    <property type="molecule type" value="Genomic_DNA"/>
</dbReference>
<evidence type="ECO:0000256" key="2">
    <source>
        <dbReference type="ARBA" id="ARBA00012856"/>
    </source>
</evidence>
<sequence length="194" mass="22812">MISDELKFAKDRLNMVVAYTQHNRFIAWKNELPWGDLLQADLNFIKLLFELHEKVALIMGKKTFKCIKKPFPNCFNAVLSRTELFEGENIMTFSEIDDAINYCKDKGYYCIIFGGTRIFEETLKYPHKMYATIVEDKDFKGDTLMPCYDTPIINVSNLVETFLIENGVKKTWKYENKEFTENNIKFTFNIGDKF</sequence>
<protein>
    <recommendedName>
        <fullName evidence="3">Dihydrofolate reductase</fullName>
        <ecNumber evidence="2">1.5.1.3</ecNumber>
    </recommendedName>
</protein>